<evidence type="ECO:0000259" key="2">
    <source>
        <dbReference type="Pfam" id="PF20171"/>
    </source>
</evidence>
<dbReference type="Proteomes" id="UP001239083">
    <property type="component" value="Unassembled WGS sequence"/>
</dbReference>
<sequence length="323" mass="34223">MIVDLPDTTTSQVSKSLVKIREEGGVVALGRVLTLVIATTPGAEEEAIEAANDASREHPMRVIVVSTESGAERSAAPPRLDAEIRVGGDAGASEVIVLRASGDAALDEESLVMGLLLPDAPVVTWWPGAAPEVPGRSALGRIAHRRITDASTQPDPQAALEALATSYTPGDADFAWTRLTLWRAQLAAVLDQPPYESVTGVRVTGAIDSPSTTLLAAWLHLQLSAPTEYELTSVEAGSHGIHGVRLERASGAVELVRDVPGVATLRQPGQPVHDLALPRRNLRDCLADELRRLDPDELYGEVITSGLRALLDAGHDGEVTHDE</sequence>
<dbReference type="InterPro" id="IPR046801">
    <property type="entry name" value="OpcA_G6PD_N"/>
</dbReference>
<dbReference type="InterPro" id="IPR004555">
    <property type="entry name" value="G6PDH_assembly_OpcA"/>
</dbReference>
<feature type="domain" description="Glucose-6-phosphate dehydrogenase assembly protein OpcA C-terminal" evidence="2">
    <location>
        <begin position="169"/>
        <end position="302"/>
    </location>
</feature>
<feature type="domain" description="Glucose-6-phosphate dehydrogenase assembly protein OpcA N-terminal" evidence="1">
    <location>
        <begin position="51"/>
        <end position="164"/>
    </location>
</feature>
<dbReference type="Pfam" id="PF10128">
    <property type="entry name" value="OpcA_G6PD_assem"/>
    <property type="match status" value="1"/>
</dbReference>
<dbReference type="InterPro" id="IPR046802">
    <property type="entry name" value="OpcA_G6PD_C"/>
</dbReference>
<comment type="caution">
    <text evidence="3">The sequence shown here is derived from an EMBL/GenBank/DDBJ whole genome shotgun (WGS) entry which is preliminary data.</text>
</comment>
<dbReference type="Pfam" id="PF20171">
    <property type="entry name" value="OpcA_G6PD_C"/>
    <property type="match status" value="1"/>
</dbReference>
<evidence type="ECO:0000259" key="1">
    <source>
        <dbReference type="Pfam" id="PF10128"/>
    </source>
</evidence>
<dbReference type="EMBL" id="JAUSYY010000001">
    <property type="protein sequence ID" value="MDQ0896161.1"/>
    <property type="molecule type" value="Genomic_DNA"/>
</dbReference>
<keyword evidence="4" id="KW-1185">Reference proteome</keyword>
<protein>
    <submittedName>
        <fullName evidence="3">Glucose-6-phosphate dehydrogenase assembly protein OpcA</fullName>
    </submittedName>
</protein>
<reference evidence="3 4" key="1">
    <citation type="submission" date="2023-07" db="EMBL/GenBank/DDBJ databases">
        <title>Comparative genomics of wheat-associated soil bacteria to identify genetic determinants of phenazine resistance.</title>
        <authorList>
            <person name="Mouncey N."/>
        </authorList>
    </citation>
    <scope>NUCLEOTIDE SEQUENCE [LARGE SCALE GENOMIC DNA]</scope>
    <source>
        <strain evidence="3 4">V3I3</strain>
    </source>
</reference>
<gene>
    <name evidence="3" type="ORF">QFZ26_003716</name>
</gene>
<dbReference type="RefSeq" id="WP_307044839.1">
    <property type="nucleotide sequence ID" value="NZ_JAUSYY010000001.1"/>
</dbReference>
<accession>A0ABU0RDL6</accession>
<name>A0ABU0RDL6_9MICO</name>
<organism evidence="3 4">
    <name type="scientific">Agromyces ramosus</name>
    <dbReference type="NCBI Taxonomy" id="33879"/>
    <lineage>
        <taxon>Bacteria</taxon>
        <taxon>Bacillati</taxon>
        <taxon>Actinomycetota</taxon>
        <taxon>Actinomycetes</taxon>
        <taxon>Micrococcales</taxon>
        <taxon>Microbacteriaceae</taxon>
        <taxon>Agromyces</taxon>
    </lineage>
</organism>
<dbReference type="PANTHER" id="PTHR38658:SF1">
    <property type="entry name" value="OXPP CYCLE PROTEIN OPCA-RELATED"/>
    <property type="match status" value="1"/>
</dbReference>
<proteinExistence type="predicted"/>
<dbReference type="PANTHER" id="PTHR38658">
    <property type="entry name" value="OXPP CYCLE PROTEIN OPCA-RELATED"/>
    <property type="match status" value="1"/>
</dbReference>
<evidence type="ECO:0000313" key="3">
    <source>
        <dbReference type="EMBL" id="MDQ0896161.1"/>
    </source>
</evidence>
<evidence type="ECO:0000313" key="4">
    <source>
        <dbReference type="Proteomes" id="UP001239083"/>
    </source>
</evidence>